<evidence type="ECO:0000259" key="3">
    <source>
        <dbReference type="PROSITE" id="PS51192"/>
    </source>
</evidence>
<dbReference type="PANTHER" id="PTHR13710">
    <property type="entry name" value="DNA HELICASE RECQ FAMILY MEMBER"/>
    <property type="match status" value="1"/>
</dbReference>
<dbReference type="PANTHER" id="PTHR13710:SF155">
    <property type="entry name" value="ATP-DEPENDENT DNA HELICASE Q-LIKE 3"/>
    <property type="match status" value="1"/>
</dbReference>
<dbReference type="SUPFAM" id="SSF52540">
    <property type="entry name" value="P-loop containing nucleoside triphosphate hydrolases"/>
    <property type="match status" value="1"/>
</dbReference>
<feature type="domain" description="Helicase ATP-binding" evidence="3">
    <location>
        <begin position="36"/>
        <end position="162"/>
    </location>
</feature>
<protein>
    <submittedName>
        <fullName evidence="4">ATP-dependent DNA helicase</fullName>
    </submittedName>
</protein>
<comment type="caution">
    <text evidence="4">The sequence shown here is derived from an EMBL/GenBank/DDBJ whole genome shotgun (WGS) entry which is preliminary data.</text>
</comment>
<dbReference type="InterPro" id="IPR027417">
    <property type="entry name" value="P-loop_NTPase"/>
</dbReference>
<sequence length="162" mass="17955">MGDTKVQHQQARRAKIRAALQQFGFSTLRGLQGSALRRVLSGKDALVLMPTGGGKSLCYQLPALLLPGLVVVVSPLLALMQDQVAALRRKHIGVEMLSSLVSQQKRERIVSRLLQQFESKTQNVDSERIEMLYTTPETLQGDQMQVLLQQLQKRGGLALSLH</sequence>
<comment type="similarity">
    <text evidence="1">Belongs to the helicase family. RecQ subfamily.</text>
</comment>
<evidence type="ECO:0000256" key="1">
    <source>
        <dbReference type="ARBA" id="ARBA00005446"/>
    </source>
</evidence>
<dbReference type="GO" id="GO:0043138">
    <property type="term" value="F:3'-5' DNA helicase activity"/>
    <property type="evidence" value="ECO:0007669"/>
    <property type="project" value="TreeGrafter"/>
</dbReference>
<evidence type="ECO:0000313" key="5">
    <source>
        <dbReference type="Proteomes" id="UP000237271"/>
    </source>
</evidence>
<dbReference type="Proteomes" id="UP000237271">
    <property type="component" value="Unassembled WGS sequence"/>
</dbReference>
<organism evidence="4 5">
    <name type="scientific">Phytophthora palmivora</name>
    <dbReference type="NCBI Taxonomy" id="4796"/>
    <lineage>
        <taxon>Eukaryota</taxon>
        <taxon>Sar</taxon>
        <taxon>Stramenopiles</taxon>
        <taxon>Oomycota</taxon>
        <taxon>Peronosporomycetes</taxon>
        <taxon>Peronosporales</taxon>
        <taxon>Peronosporaceae</taxon>
        <taxon>Phytophthora</taxon>
    </lineage>
</organism>
<keyword evidence="2" id="KW-0812">Transmembrane</keyword>
<gene>
    <name evidence="4" type="ORF">PHPALM_11615</name>
</gene>
<dbReference type="GO" id="GO:0000724">
    <property type="term" value="P:double-strand break repair via homologous recombination"/>
    <property type="evidence" value="ECO:0007669"/>
    <property type="project" value="TreeGrafter"/>
</dbReference>
<keyword evidence="4" id="KW-0378">Hydrolase</keyword>
<accession>A0A2P4Y1S7</accession>
<dbReference type="EMBL" id="NCKW01006413">
    <property type="protein sequence ID" value="POM71765.1"/>
    <property type="molecule type" value="Genomic_DNA"/>
</dbReference>
<dbReference type="InterPro" id="IPR011545">
    <property type="entry name" value="DEAD/DEAH_box_helicase_dom"/>
</dbReference>
<dbReference type="Gene3D" id="3.40.50.300">
    <property type="entry name" value="P-loop containing nucleotide triphosphate hydrolases"/>
    <property type="match status" value="1"/>
</dbReference>
<keyword evidence="2" id="KW-1133">Transmembrane helix</keyword>
<proteinExistence type="inferred from homology"/>
<dbReference type="PROSITE" id="PS51192">
    <property type="entry name" value="HELICASE_ATP_BIND_1"/>
    <property type="match status" value="1"/>
</dbReference>
<feature type="transmembrane region" description="Helical" evidence="2">
    <location>
        <begin position="59"/>
        <end position="80"/>
    </location>
</feature>
<dbReference type="InterPro" id="IPR014001">
    <property type="entry name" value="Helicase_ATP-bd"/>
</dbReference>
<dbReference type="GO" id="GO:0003676">
    <property type="term" value="F:nucleic acid binding"/>
    <property type="evidence" value="ECO:0007669"/>
    <property type="project" value="InterPro"/>
</dbReference>
<dbReference type="Pfam" id="PF00270">
    <property type="entry name" value="DEAD"/>
    <property type="match status" value="1"/>
</dbReference>
<reference evidence="4 5" key="1">
    <citation type="journal article" date="2017" name="Genome Biol. Evol.">
        <title>Phytophthora megakarya and P. palmivora, closely related causal agents of cacao black pod rot, underwent increases in genome sizes and gene numbers by different mechanisms.</title>
        <authorList>
            <person name="Ali S.S."/>
            <person name="Shao J."/>
            <person name="Lary D.J."/>
            <person name="Kronmiller B."/>
            <person name="Shen D."/>
            <person name="Strem M.D."/>
            <person name="Amoako-Attah I."/>
            <person name="Akrofi A.Y."/>
            <person name="Begoude B.A."/>
            <person name="Ten Hoopen G.M."/>
            <person name="Coulibaly K."/>
            <person name="Kebe B.I."/>
            <person name="Melnick R.L."/>
            <person name="Guiltinan M.J."/>
            <person name="Tyler B.M."/>
            <person name="Meinhardt L.W."/>
            <person name="Bailey B.A."/>
        </authorList>
    </citation>
    <scope>NUCLEOTIDE SEQUENCE [LARGE SCALE GENOMIC DNA]</scope>
    <source>
        <strain evidence="5">sbr112.9</strain>
    </source>
</reference>
<name>A0A2P4Y1S7_9STRA</name>
<dbReference type="AlphaFoldDB" id="A0A2P4Y1S7"/>
<dbReference type="GO" id="GO:0005737">
    <property type="term" value="C:cytoplasm"/>
    <property type="evidence" value="ECO:0007669"/>
    <property type="project" value="TreeGrafter"/>
</dbReference>
<keyword evidence="4" id="KW-0347">Helicase</keyword>
<keyword evidence="5" id="KW-1185">Reference proteome</keyword>
<dbReference type="OrthoDB" id="119967at2759"/>
<keyword evidence="4" id="KW-0547">Nucleotide-binding</keyword>
<keyword evidence="4" id="KW-0067">ATP-binding</keyword>
<evidence type="ECO:0000313" key="4">
    <source>
        <dbReference type="EMBL" id="POM71765.1"/>
    </source>
</evidence>
<dbReference type="GO" id="GO:0005524">
    <property type="term" value="F:ATP binding"/>
    <property type="evidence" value="ECO:0007669"/>
    <property type="project" value="InterPro"/>
</dbReference>
<keyword evidence="2" id="KW-0472">Membrane</keyword>
<dbReference type="GO" id="GO:0009378">
    <property type="term" value="F:four-way junction helicase activity"/>
    <property type="evidence" value="ECO:0007669"/>
    <property type="project" value="TreeGrafter"/>
</dbReference>
<dbReference type="GO" id="GO:0005694">
    <property type="term" value="C:chromosome"/>
    <property type="evidence" value="ECO:0007669"/>
    <property type="project" value="TreeGrafter"/>
</dbReference>
<evidence type="ECO:0000256" key="2">
    <source>
        <dbReference type="SAM" id="Phobius"/>
    </source>
</evidence>